<dbReference type="CDD" id="cd07302">
    <property type="entry name" value="CHD"/>
    <property type="match status" value="1"/>
</dbReference>
<dbReference type="Gene3D" id="3.30.70.1230">
    <property type="entry name" value="Nucleotide cyclase"/>
    <property type="match status" value="1"/>
</dbReference>
<evidence type="ECO:0000256" key="1">
    <source>
        <dbReference type="ARBA" id="ARBA00022679"/>
    </source>
</evidence>
<dbReference type="InterPro" id="IPR029016">
    <property type="entry name" value="GAF-like_dom_sf"/>
</dbReference>
<dbReference type="InterPro" id="IPR003018">
    <property type="entry name" value="GAF"/>
</dbReference>
<dbReference type="GO" id="GO:0035556">
    <property type="term" value="P:intracellular signal transduction"/>
    <property type="evidence" value="ECO:0007669"/>
    <property type="project" value="InterPro"/>
</dbReference>
<accession>A0A7U3YP51</accession>
<dbReference type="SUPFAM" id="SSF55781">
    <property type="entry name" value="GAF domain-like"/>
    <property type="match status" value="1"/>
</dbReference>
<name>A0A7U3YP51_DESPD</name>
<dbReference type="AlphaFoldDB" id="A0A7U3YP51"/>
<protein>
    <submittedName>
        <fullName evidence="4">Adenylate/guanylate cyclase with GAF sensor(S)</fullName>
    </submittedName>
</protein>
<keyword evidence="5" id="KW-1185">Reference proteome</keyword>
<dbReference type="InterPro" id="IPR001054">
    <property type="entry name" value="A/G_cyclase"/>
</dbReference>
<evidence type="ECO:0000259" key="3">
    <source>
        <dbReference type="PROSITE" id="PS50125"/>
    </source>
</evidence>
<dbReference type="SUPFAM" id="SSF52172">
    <property type="entry name" value="CheY-like"/>
    <property type="match status" value="1"/>
</dbReference>
<evidence type="ECO:0000256" key="2">
    <source>
        <dbReference type="ARBA" id="ARBA00022777"/>
    </source>
</evidence>
<dbReference type="GO" id="GO:0006171">
    <property type="term" value="P:cAMP biosynthetic process"/>
    <property type="evidence" value="ECO:0007669"/>
    <property type="project" value="TreeGrafter"/>
</dbReference>
<dbReference type="SMART" id="SM00065">
    <property type="entry name" value="GAF"/>
    <property type="match status" value="1"/>
</dbReference>
<dbReference type="Gene3D" id="3.40.50.2300">
    <property type="match status" value="1"/>
</dbReference>
<dbReference type="Gene3D" id="3.30.450.40">
    <property type="match status" value="1"/>
</dbReference>
<sequence>MAILSHIKMIRCRDVSAAIHICARQAVAVVLIVEDALAMDGCQVFAALNAAQPGVAGVLLSASLRPELPRGVLEVGLSGLVEWPGNPVHLTRAVELVLERHRLQQENIRLRTLIPLYSLGEQFLAATSEQEILDGLVTAVEQQTGASHISVMLYDLQEGSLHIAASRGMDPVLARSIRLKPGAQIAGWVFQQGKSVILNKEDQHASIFSALLRQPDIVSAVSFPLRIRERVIGVLNISQKLTDERFSEADTELLGIICSQAANALENLRARQQLAATIRMRTLFEQYVAPEVAELLLKGGNTDLMALGEITEVTVLFADIRNFTRLVQRIDLRELRVFLNEFFQFFTEEVFHWQGTVDKFMGDAVLAVFGAPIKLERPNLAAAHAAWAVRRRFAELREQWMRRSAEFALVDLGIAVTCGTIFLGNIGSTKRLDYTVVGNEVNIAQRLSAESSSGRIYITEAVRQAIADHFELKELGEMHLRGVEKAIPVFTLLGEKEQTR</sequence>
<feature type="domain" description="Guanylate cyclase" evidence="3">
    <location>
        <begin position="314"/>
        <end position="448"/>
    </location>
</feature>
<dbReference type="InterPro" id="IPR050697">
    <property type="entry name" value="Adenylyl/Guanylyl_Cyclase_3/4"/>
</dbReference>
<dbReference type="PANTHER" id="PTHR43081">
    <property type="entry name" value="ADENYLATE CYCLASE, TERMINAL-DIFFERENTIATION SPECIFIC-RELATED"/>
    <property type="match status" value="1"/>
</dbReference>
<dbReference type="GO" id="GO:0016301">
    <property type="term" value="F:kinase activity"/>
    <property type="evidence" value="ECO:0007669"/>
    <property type="project" value="UniProtKB-KW"/>
</dbReference>
<dbReference type="SUPFAM" id="SSF55073">
    <property type="entry name" value="Nucleotide cyclase"/>
    <property type="match status" value="1"/>
</dbReference>
<dbReference type="Pfam" id="PF00211">
    <property type="entry name" value="Guanylate_cyc"/>
    <property type="match status" value="1"/>
</dbReference>
<reference evidence="4 5" key="1">
    <citation type="journal article" date="2011" name="Stand. Genomic Sci.">
        <title>Complete genome sequence of Desulfobulbus propionicus type strain (1pr3).</title>
        <authorList>
            <person name="Pagani I."/>
            <person name="Lapidus A."/>
            <person name="Nolan M."/>
            <person name="Lucas S."/>
            <person name="Hammon N."/>
            <person name="Deshpande S."/>
            <person name="Cheng J.F."/>
            <person name="Chertkov O."/>
            <person name="Davenport K."/>
            <person name="Tapia R."/>
            <person name="Han C."/>
            <person name="Goodwin L."/>
            <person name="Pitluck S."/>
            <person name="Liolios K."/>
            <person name="Mavromatis K."/>
            <person name="Ivanova N."/>
            <person name="Mikhailova N."/>
            <person name="Pati A."/>
            <person name="Chen A."/>
            <person name="Palaniappan K."/>
            <person name="Land M."/>
            <person name="Hauser L."/>
            <person name="Chang Y.J."/>
            <person name="Jeffries C.D."/>
            <person name="Detter J.C."/>
            <person name="Brambilla E."/>
            <person name="Kannan K.P."/>
            <person name="Djao O.D."/>
            <person name="Rohde M."/>
            <person name="Pukall R."/>
            <person name="Spring S."/>
            <person name="Goker M."/>
            <person name="Sikorski J."/>
            <person name="Woyke T."/>
            <person name="Bristow J."/>
            <person name="Eisen J.A."/>
            <person name="Markowitz V."/>
            <person name="Hugenholtz P."/>
            <person name="Kyrpides N.C."/>
            <person name="Klenk H.P."/>
        </authorList>
    </citation>
    <scope>NUCLEOTIDE SEQUENCE [LARGE SCALE GENOMIC DNA]</scope>
    <source>
        <strain evidence="5">ATCC 33891 / DSM 2032 / 1pr3</strain>
    </source>
</reference>
<keyword evidence="1" id="KW-0808">Transferase</keyword>
<dbReference type="SMART" id="SM00044">
    <property type="entry name" value="CYCc"/>
    <property type="match status" value="1"/>
</dbReference>
<keyword evidence="2" id="KW-0418">Kinase</keyword>
<dbReference type="KEGG" id="dpr:Despr_2832"/>
<dbReference type="Proteomes" id="UP000006365">
    <property type="component" value="Chromosome"/>
</dbReference>
<dbReference type="EMBL" id="CP002364">
    <property type="protein sequence ID" value="ADW18966.1"/>
    <property type="molecule type" value="Genomic_DNA"/>
</dbReference>
<proteinExistence type="predicted"/>
<gene>
    <name evidence="4" type="ordered locus">Despr_2832</name>
</gene>
<dbReference type="InterPro" id="IPR029787">
    <property type="entry name" value="Nucleotide_cyclase"/>
</dbReference>
<dbReference type="PANTHER" id="PTHR43081:SF1">
    <property type="entry name" value="ADENYLATE CYCLASE, TERMINAL-DIFFERENTIATION SPECIFIC"/>
    <property type="match status" value="1"/>
</dbReference>
<evidence type="ECO:0000313" key="5">
    <source>
        <dbReference type="Proteomes" id="UP000006365"/>
    </source>
</evidence>
<dbReference type="InterPro" id="IPR011006">
    <property type="entry name" value="CheY-like_superfamily"/>
</dbReference>
<dbReference type="PROSITE" id="PS50125">
    <property type="entry name" value="GUANYLATE_CYCLASE_2"/>
    <property type="match status" value="1"/>
</dbReference>
<evidence type="ECO:0000313" key="4">
    <source>
        <dbReference type="EMBL" id="ADW18966.1"/>
    </source>
</evidence>
<dbReference type="GO" id="GO:0004016">
    <property type="term" value="F:adenylate cyclase activity"/>
    <property type="evidence" value="ECO:0007669"/>
    <property type="project" value="UniProtKB-ARBA"/>
</dbReference>
<dbReference type="Pfam" id="PF13185">
    <property type="entry name" value="GAF_2"/>
    <property type="match status" value="1"/>
</dbReference>
<organism evidence="4 5">
    <name type="scientific">Desulfobulbus propionicus (strain ATCC 33891 / DSM 2032 / VKM B-1956 / 1pr3)</name>
    <dbReference type="NCBI Taxonomy" id="577650"/>
    <lineage>
        <taxon>Bacteria</taxon>
        <taxon>Pseudomonadati</taxon>
        <taxon>Thermodesulfobacteriota</taxon>
        <taxon>Desulfobulbia</taxon>
        <taxon>Desulfobulbales</taxon>
        <taxon>Desulfobulbaceae</taxon>
        <taxon>Desulfobulbus</taxon>
    </lineage>
</organism>